<dbReference type="GO" id="GO:0043190">
    <property type="term" value="C:ATP-binding cassette (ABC) transporter complex"/>
    <property type="evidence" value="ECO:0007669"/>
    <property type="project" value="InterPro"/>
</dbReference>
<proteinExistence type="inferred from homology"/>
<comment type="caution">
    <text evidence="8">The sequence shown here is derived from an EMBL/GenBank/DDBJ whole genome shotgun (WGS) entry which is preliminary data.</text>
</comment>
<comment type="similarity">
    <text evidence="2 6">Belongs to the ABC-3 integral membrane protein family.</text>
</comment>
<dbReference type="Proteomes" id="UP000267187">
    <property type="component" value="Unassembled WGS sequence"/>
</dbReference>
<evidence type="ECO:0000256" key="5">
    <source>
        <dbReference type="ARBA" id="ARBA00023136"/>
    </source>
</evidence>
<dbReference type="InterPro" id="IPR001626">
    <property type="entry name" value="ABC_TroCD"/>
</dbReference>
<dbReference type="RefSeq" id="WP_121877418.1">
    <property type="nucleotide sequence ID" value="NZ_REFJ01000005.1"/>
</dbReference>
<gene>
    <name evidence="8" type="ORF">DFR27_2116</name>
</gene>
<keyword evidence="6" id="KW-0813">Transport</keyword>
<evidence type="ECO:0000256" key="7">
    <source>
        <dbReference type="SAM" id="Phobius"/>
    </source>
</evidence>
<dbReference type="SUPFAM" id="SSF81345">
    <property type="entry name" value="ABC transporter involved in vitamin B12 uptake, BtuC"/>
    <property type="match status" value="1"/>
</dbReference>
<feature type="transmembrane region" description="Helical" evidence="7">
    <location>
        <begin position="231"/>
        <end position="250"/>
    </location>
</feature>
<feature type="transmembrane region" description="Helical" evidence="7">
    <location>
        <begin position="37"/>
        <end position="54"/>
    </location>
</feature>
<dbReference type="Pfam" id="PF00950">
    <property type="entry name" value="ABC-3"/>
    <property type="match status" value="2"/>
</dbReference>
<feature type="transmembrane region" description="Helical" evidence="7">
    <location>
        <begin position="95"/>
        <end position="113"/>
    </location>
</feature>
<evidence type="ECO:0000256" key="4">
    <source>
        <dbReference type="ARBA" id="ARBA00022989"/>
    </source>
</evidence>
<keyword evidence="3 6" id="KW-0812">Transmembrane</keyword>
<evidence type="ECO:0000256" key="3">
    <source>
        <dbReference type="ARBA" id="ARBA00022692"/>
    </source>
</evidence>
<feature type="transmembrane region" description="Helical" evidence="7">
    <location>
        <begin position="205"/>
        <end position="224"/>
    </location>
</feature>
<dbReference type="EMBL" id="REFJ01000005">
    <property type="protein sequence ID" value="RMA78777.1"/>
    <property type="molecule type" value="Genomic_DNA"/>
</dbReference>
<dbReference type="PANTHER" id="PTHR30477">
    <property type="entry name" value="ABC-TRANSPORTER METAL-BINDING PROTEIN"/>
    <property type="match status" value="1"/>
</dbReference>
<dbReference type="GO" id="GO:0010043">
    <property type="term" value="P:response to zinc ion"/>
    <property type="evidence" value="ECO:0007669"/>
    <property type="project" value="TreeGrafter"/>
</dbReference>
<dbReference type="AlphaFoldDB" id="A0A3M0A2A1"/>
<feature type="transmembrane region" description="Helical" evidence="7">
    <location>
        <begin position="66"/>
        <end position="83"/>
    </location>
</feature>
<evidence type="ECO:0000313" key="9">
    <source>
        <dbReference type="Proteomes" id="UP000267187"/>
    </source>
</evidence>
<sequence>MINSDLINILLPALVAGLIVLGTHIPLGKQVLKRNIIFIDLAIAQIAALGAIMAELHHNEWTSEHWHWLLPIAFALGGALLISQLEKLVRHELEAFIGLLYVLAAVCGVLVLADSPHGDELLQSMLAGQILWTDWHDLLVPAIVSLALISLWIWFPPQRNATIFYLSFAVAITLSVQLVGVYLVFTSLIVPAVATSALTKYRTATAVIIGVLGYFLGLLISLLLDLPSGAAIVATLISVGLCCKVVIALYCDTATAPKN</sequence>
<dbReference type="InterPro" id="IPR037294">
    <property type="entry name" value="ABC_BtuC-like"/>
</dbReference>
<dbReference type="GO" id="GO:0055085">
    <property type="term" value="P:transmembrane transport"/>
    <property type="evidence" value="ECO:0007669"/>
    <property type="project" value="InterPro"/>
</dbReference>
<name>A0A3M0A2A1_9GAMM</name>
<accession>A0A3M0A2A1</accession>
<dbReference type="OrthoDB" id="14209at2"/>
<feature type="transmembrane region" description="Helical" evidence="7">
    <location>
        <begin position="6"/>
        <end position="25"/>
    </location>
</feature>
<keyword evidence="9" id="KW-1185">Reference proteome</keyword>
<feature type="transmembrane region" description="Helical" evidence="7">
    <location>
        <begin position="162"/>
        <end position="185"/>
    </location>
</feature>
<organism evidence="8 9">
    <name type="scientific">Umboniibacter marinipuniceus</name>
    <dbReference type="NCBI Taxonomy" id="569599"/>
    <lineage>
        <taxon>Bacteria</taxon>
        <taxon>Pseudomonadati</taxon>
        <taxon>Pseudomonadota</taxon>
        <taxon>Gammaproteobacteria</taxon>
        <taxon>Cellvibrionales</taxon>
        <taxon>Cellvibrionaceae</taxon>
        <taxon>Umboniibacter</taxon>
    </lineage>
</organism>
<evidence type="ECO:0000256" key="1">
    <source>
        <dbReference type="ARBA" id="ARBA00004141"/>
    </source>
</evidence>
<keyword evidence="4 7" id="KW-1133">Transmembrane helix</keyword>
<comment type="subcellular location">
    <subcellularLocation>
        <location evidence="6">Cell membrane</location>
        <topology evidence="6">Multi-pass membrane protein</topology>
    </subcellularLocation>
    <subcellularLocation>
        <location evidence="1">Membrane</location>
        <topology evidence="1">Multi-pass membrane protein</topology>
    </subcellularLocation>
</comment>
<evidence type="ECO:0000256" key="6">
    <source>
        <dbReference type="RuleBase" id="RU003943"/>
    </source>
</evidence>
<evidence type="ECO:0000256" key="2">
    <source>
        <dbReference type="ARBA" id="ARBA00008034"/>
    </source>
</evidence>
<feature type="transmembrane region" description="Helical" evidence="7">
    <location>
        <begin position="138"/>
        <end position="155"/>
    </location>
</feature>
<keyword evidence="5 7" id="KW-0472">Membrane</keyword>
<reference evidence="8 9" key="1">
    <citation type="submission" date="2018-10" db="EMBL/GenBank/DDBJ databases">
        <title>Genomic Encyclopedia of Type Strains, Phase IV (KMG-IV): sequencing the most valuable type-strain genomes for metagenomic binning, comparative biology and taxonomic classification.</title>
        <authorList>
            <person name="Goeker M."/>
        </authorList>
    </citation>
    <scope>NUCLEOTIDE SEQUENCE [LARGE SCALE GENOMIC DNA]</scope>
    <source>
        <strain evidence="8 9">DSM 25080</strain>
    </source>
</reference>
<protein>
    <submittedName>
        <fullName evidence="8">Zinc/manganese transport system permease protein</fullName>
    </submittedName>
</protein>
<evidence type="ECO:0000313" key="8">
    <source>
        <dbReference type="EMBL" id="RMA78777.1"/>
    </source>
</evidence>
<dbReference type="PANTHER" id="PTHR30477:SF19">
    <property type="entry name" value="METAL ABC TRANSPORTER PERMEASE"/>
    <property type="match status" value="1"/>
</dbReference>